<protein>
    <submittedName>
        <fullName evidence="2">Uncharacterized protein</fullName>
    </submittedName>
</protein>
<dbReference type="Proteomes" id="UP000019141">
    <property type="component" value="Unassembled WGS sequence"/>
</dbReference>
<dbReference type="HOGENOM" id="CLU_2750219_0_0_7"/>
<evidence type="ECO:0000256" key="1">
    <source>
        <dbReference type="SAM" id="MobiDB-lite"/>
    </source>
</evidence>
<comment type="caution">
    <text evidence="2">The sequence shown here is derived from an EMBL/GenBank/DDBJ whole genome shotgun (WGS) entry which is preliminary data.</text>
</comment>
<reference evidence="2 3" key="1">
    <citation type="journal article" date="2014" name="Nature">
        <title>An environmental bacterial taxon with a large and distinct metabolic repertoire.</title>
        <authorList>
            <person name="Wilson M.C."/>
            <person name="Mori T."/>
            <person name="Ruckert C."/>
            <person name="Uria A.R."/>
            <person name="Helf M.J."/>
            <person name="Takada K."/>
            <person name="Gernert C."/>
            <person name="Steffens U.A."/>
            <person name="Heycke N."/>
            <person name="Schmitt S."/>
            <person name="Rinke C."/>
            <person name="Helfrich E.J."/>
            <person name="Brachmann A.O."/>
            <person name="Gurgui C."/>
            <person name="Wakimoto T."/>
            <person name="Kracht M."/>
            <person name="Crusemann M."/>
            <person name="Hentschel U."/>
            <person name="Abe I."/>
            <person name="Matsunaga S."/>
            <person name="Kalinowski J."/>
            <person name="Takeyama H."/>
            <person name="Piel J."/>
        </authorList>
    </citation>
    <scope>NUCLEOTIDE SEQUENCE [LARGE SCALE GENOMIC DNA]</scope>
    <source>
        <strain evidence="3">TSY1</strain>
    </source>
</reference>
<dbReference type="AlphaFoldDB" id="W4L5W5"/>
<sequence>MQQCEDTGHLWHEAVGGYRCRRCRLFVPEAYFEASASEPVGGERASGRGLAVGGPGDPLATGGLGEGDER</sequence>
<evidence type="ECO:0000313" key="2">
    <source>
        <dbReference type="EMBL" id="ETW93085.1"/>
    </source>
</evidence>
<accession>W4L5W5</accession>
<name>W4L5W5_ENTF1</name>
<keyword evidence="3" id="KW-1185">Reference proteome</keyword>
<gene>
    <name evidence="2" type="ORF">ETSY1_40760</name>
</gene>
<evidence type="ECO:0000313" key="3">
    <source>
        <dbReference type="Proteomes" id="UP000019141"/>
    </source>
</evidence>
<organism evidence="2 3">
    <name type="scientific">Entotheonella factor</name>
    <dbReference type="NCBI Taxonomy" id="1429438"/>
    <lineage>
        <taxon>Bacteria</taxon>
        <taxon>Pseudomonadati</taxon>
        <taxon>Nitrospinota/Tectimicrobiota group</taxon>
        <taxon>Candidatus Tectimicrobiota</taxon>
        <taxon>Candidatus Entotheonellia</taxon>
        <taxon>Candidatus Entotheonellales</taxon>
        <taxon>Candidatus Entotheonellaceae</taxon>
        <taxon>Candidatus Entotheonella</taxon>
    </lineage>
</organism>
<proteinExistence type="predicted"/>
<dbReference type="EMBL" id="AZHW01001310">
    <property type="protein sequence ID" value="ETW93085.1"/>
    <property type="molecule type" value="Genomic_DNA"/>
</dbReference>
<feature type="region of interest" description="Disordered" evidence="1">
    <location>
        <begin position="36"/>
        <end position="70"/>
    </location>
</feature>